<evidence type="ECO:0000313" key="4">
    <source>
        <dbReference type="Proteomes" id="UP000029120"/>
    </source>
</evidence>
<dbReference type="Proteomes" id="UP000029120">
    <property type="component" value="Chromosome 3"/>
</dbReference>
<reference evidence="4" key="1">
    <citation type="journal article" date="2015" name="Nat. Plants">
        <title>Genome expansion of Arabis alpina linked with retrotransposition and reduced symmetric DNA methylation.</title>
        <authorList>
            <person name="Willing E.M."/>
            <person name="Rawat V."/>
            <person name="Mandakova T."/>
            <person name="Maumus F."/>
            <person name="James G.V."/>
            <person name="Nordstroem K.J."/>
            <person name="Becker C."/>
            <person name="Warthmann N."/>
            <person name="Chica C."/>
            <person name="Szarzynska B."/>
            <person name="Zytnicki M."/>
            <person name="Albani M.C."/>
            <person name="Kiefer C."/>
            <person name="Bergonzi S."/>
            <person name="Castaings L."/>
            <person name="Mateos J.L."/>
            <person name="Berns M.C."/>
            <person name="Bujdoso N."/>
            <person name="Piofczyk T."/>
            <person name="de Lorenzo L."/>
            <person name="Barrero-Sicilia C."/>
            <person name="Mateos I."/>
            <person name="Piednoel M."/>
            <person name="Hagmann J."/>
            <person name="Chen-Min-Tao R."/>
            <person name="Iglesias-Fernandez R."/>
            <person name="Schuster S.C."/>
            <person name="Alonso-Blanco C."/>
            <person name="Roudier F."/>
            <person name="Carbonero P."/>
            <person name="Paz-Ares J."/>
            <person name="Davis S.J."/>
            <person name="Pecinka A."/>
            <person name="Quesneville H."/>
            <person name="Colot V."/>
            <person name="Lysak M.A."/>
            <person name="Weigel D."/>
            <person name="Coupland G."/>
            <person name="Schneeberger K."/>
        </authorList>
    </citation>
    <scope>NUCLEOTIDE SEQUENCE [LARGE SCALE GENOMIC DNA]</scope>
    <source>
        <strain evidence="4">cv. Pajares</strain>
    </source>
</reference>
<dbReference type="eggNOG" id="KOG2027">
    <property type="taxonomic scope" value="Eukaryota"/>
</dbReference>
<dbReference type="Gramene" id="KFK40468">
    <property type="protein sequence ID" value="KFK40468"/>
    <property type="gene ID" value="AALP_AA3G376700"/>
</dbReference>
<dbReference type="InterPro" id="IPR042277">
    <property type="entry name" value="IST1-like"/>
</dbReference>
<dbReference type="OrthoDB" id="29853at2759"/>
<dbReference type="InterPro" id="IPR005061">
    <property type="entry name" value="Ist1"/>
</dbReference>
<keyword evidence="4" id="KW-1185">Reference proteome</keyword>
<sequence>MFDFLLGWRKASKCKRVVKQLQCRLKLLKNKKYAISSHLRHDIAQLLRIGERSRALNRAQHLFQDENLMSLYHSLLHFSDSILLHLSYIRRHRDLPDGINEAVSTLVFASTRCGDLPELRTLRLLFLERYGQPFVSTALHLLPGNRVNPQITETLSITSVSDDDRSKLLAEIAAEHGLRLQVLALEYTTDFHKQGIDNREAEKEKEAEVDKFTLTEKQEESRSKSSRDQRKVCDEDECIEEEVLEKGQRVFRFKETQEERKERKRSRRRSRSASSSPMAKDVECWRYYYRGRRRHQKKECGQCYHIVYNVFRMWPDDQKEKRQGERGLKEAKHVHPKLPDYDQIAAHFTALRRRQQQMP</sequence>
<evidence type="ECO:0000256" key="1">
    <source>
        <dbReference type="ARBA" id="ARBA00005536"/>
    </source>
</evidence>
<evidence type="ECO:0000256" key="2">
    <source>
        <dbReference type="SAM" id="MobiDB-lite"/>
    </source>
</evidence>
<protein>
    <submittedName>
        <fullName evidence="3">Uncharacterized protein</fullName>
    </submittedName>
</protein>
<gene>
    <name evidence="3" type="ordered locus">AALP_Aa3g376700</name>
</gene>
<dbReference type="Pfam" id="PF03398">
    <property type="entry name" value="Ist1"/>
    <property type="match status" value="1"/>
</dbReference>
<dbReference type="GO" id="GO:0015031">
    <property type="term" value="P:protein transport"/>
    <property type="evidence" value="ECO:0007669"/>
    <property type="project" value="InterPro"/>
</dbReference>
<feature type="region of interest" description="Disordered" evidence="2">
    <location>
        <begin position="255"/>
        <end position="275"/>
    </location>
</feature>
<dbReference type="PANTHER" id="PTHR12161:SF78">
    <property type="entry name" value="IST1P"/>
    <property type="match status" value="1"/>
</dbReference>
<accession>A0A087HEB6</accession>
<feature type="compositionally biased region" description="Basic residues" evidence="2">
    <location>
        <begin position="262"/>
        <end position="271"/>
    </location>
</feature>
<organism evidence="3 4">
    <name type="scientific">Arabis alpina</name>
    <name type="common">Alpine rock-cress</name>
    <dbReference type="NCBI Taxonomy" id="50452"/>
    <lineage>
        <taxon>Eukaryota</taxon>
        <taxon>Viridiplantae</taxon>
        <taxon>Streptophyta</taxon>
        <taxon>Embryophyta</taxon>
        <taxon>Tracheophyta</taxon>
        <taxon>Spermatophyta</taxon>
        <taxon>Magnoliopsida</taxon>
        <taxon>eudicotyledons</taxon>
        <taxon>Gunneridae</taxon>
        <taxon>Pentapetalae</taxon>
        <taxon>rosids</taxon>
        <taxon>malvids</taxon>
        <taxon>Brassicales</taxon>
        <taxon>Brassicaceae</taxon>
        <taxon>Arabideae</taxon>
        <taxon>Arabis</taxon>
    </lineage>
</organism>
<feature type="region of interest" description="Disordered" evidence="2">
    <location>
        <begin position="198"/>
        <end position="228"/>
    </location>
</feature>
<dbReference type="EMBL" id="CM002871">
    <property type="protein sequence ID" value="KFK40468.1"/>
    <property type="molecule type" value="Genomic_DNA"/>
</dbReference>
<dbReference type="PANTHER" id="PTHR12161">
    <property type="entry name" value="IST1 FAMILY MEMBER"/>
    <property type="match status" value="1"/>
</dbReference>
<evidence type="ECO:0000313" key="3">
    <source>
        <dbReference type="EMBL" id="KFK40468.1"/>
    </source>
</evidence>
<proteinExistence type="inferred from homology"/>
<dbReference type="AlphaFoldDB" id="A0A087HEB6"/>
<dbReference type="FunFam" id="1.20.1260.60:FF:000002">
    <property type="entry name" value="Vacuolar protein sorting-associated protein IST1"/>
    <property type="match status" value="1"/>
</dbReference>
<name>A0A087HEB6_ARAAL</name>
<dbReference type="Gene3D" id="1.20.1260.60">
    <property type="entry name" value="Vacuolar protein sorting-associated protein Ist1"/>
    <property type="match status" value="1"/>
</dbReference>
<comment type="similarity">
    <text evidence="1">Belongs to the IST1 family.</text>
</comment>